<keyword evidence="1" id="KW-0378">Hydrolase</keyword>
<dbReference type="InterPro" id="IPR002470">
    <property type="entry name" value="Peptidase_S9A"/>
</dbReference>
<dbReference type="GO" id="GO:0006508">
    <property type="term" value="P:proteolysis"/>
    <property type="evidence" value="ECO:0007669"/>
    <property type="project" value="InterPro"/>
</dbReference>
<protein>
    <recommendedName>
        <fullName evidence="3">Peptidase S9 prolyl oligopeptidase catalytic domain-containing protein</fullName>
    </recommendedName>
</protein>
<feature type="chain" id="PRO_5026811518" description="Peptidase S9 prolyl oligopeptidase catalytic domain-containing protein" evidence="2">
    <location>
        <begin position="24"/>
        <end position="654"/>
    </location>
</feature>
<dbReference type="GO" id="GO:0004252">
    <property type="term" value="F:serine-type endopeptidase activity"/>
    <property type="evidence" value="ECO:0007669"/>
    <property type="project" value="InterPro"/>
</dbReference>
<evidence type="ECO:0000256" key="2">
    <source>
        <dbReference type="SAM" id="SignalP"/>
    </source>
</evidence>
<dbReference type="InterPro" id="IPR029058">
    <property type="entry name" value="AB_hydrolase_fold"/>
</dbReference>
<dbReference type="InterPro" id="IPR001375">
    <property type="entry name" value="Peptidase_S9_cat"/>
</dbReference>
<feature type="domain" description="Peptidase S9 prolyl oligopeptidase catalytic" evidence="3">
    <location>
        <begin position="437"/>
        <end position="648"/>
    </location>
</feature>
<gene>
    <name evidence="4" type="ORF">AVDCRST_MAG56-2144</name>
</gene>
<dbReference type="InterPro" id="IPR011042">
    <property type="entry name" value="6-blade_b-propeller_TolB-like"/>
</dbReference>
<reference evidence="4" key="1">
    <citation type="submission" date="2020-02" db="EMBL/GenBank/DDBJ databases">
        <authorList>
            <person name="Meier V. D."/>
        </authorList>
    </citation>
    <scope>NUCLEOTIDE SEQUENCE</scope>
    <source>
        <strain evidence="4">AVDCRST_MAG56</strain>
    </source>
</reference>
<keyword evidence="2" id="KW-0732">Signal</keyword>
<organism evidence="4">
    <name type="scientific">uncultured Cytophagales bacterium</name>
    <dbReference type="NCBI Taxonomy" id="158755"/>
    <lineage>
        <taxon>Bacteria</taxon>
        <taxon>Pseudomonadati</taxon>
        <taxon>Bacteroidota</taxon>
        <taxon>Sphingobacteriia</taxon>
        <taxon>Sphingobacteriales</taxon>
        <taxon>environmental samples</taxon>
    </lineage>
</organism>
<dbReference type="Gene3D" id="2.120.10.30">
    <property type="entry name" value="TolB, C-terminal domain"/>
    <property type="match status" value="1"/>
</dbReference>
<accession>A0A6J4IK61</accession>
<name>A0A6J4IK61_9SPHI</name>
<dbReference type="SUPFAM" id="SSF53474">
    <property type="entry name" value="alpha/beta-Hydrolases"/>
    <property type="match status" value="1"/>
</dbReference>
<dbReference type="AlphaFoldDB" id="A0A6J4IK61"/>
<sequence>MNPATRYALLLLLGLALPAAAPAQVERRERGNLVMEGIPEVPATLTEKLYQYQSTRSAGVADWLPDGKGLLITTRFGETNQLHLVERPGGDRRQITFFPEPVTGATFPERRDGRTFYFLKDVGGGEFYQLFSFDLNSGAYTMFTDGKSRNSEPEFANGSNAFIYTSTRRNRKDYDFYLADAQNPGQAKLLRENEGSWSALDWSPDDRQVLVSNYLSVNENFLHLLDAQTGGLTPVNPGKKGIAYNDARWAKDGKGLFVVSDEGSEFQTLRYYDLATKQFTPLSGNIPWDVEDLELSDDGARLAFRTNEDGIGKLYVLDTRTRTYGSVPGIPAGVLGGLAFHPDNVQLAFSVSSAQSPGDVYVLNTQSNALERWTHSEVGGLNTASFISPTLIRYDTFDKVNGKPRQIPAFYYKPKGNGKFPVVISIHGGPEGQFTPGFSWLPQYLTGQMGIAFIAPNVRGSTGYGKTYITLDNGTKREESVQDIGKLLDWIAKQPELDASRVLVYGGSYGGYMTLASLTNFNDRLRGGIDVVGISNWITFLEKTEAYRRDLRRVEYGDERDPKMREYLTKISPVNNAQKITRPLFVIQGLNDPRVPAGESEQMVQAVRKNGGTVWYLAAKDEGHGFRKKSNSDFQTAAMMLFMEQFLKGGNEIR</sequence>
<dbReference type="PRINTS" id="PR00862">
    <property type="entry name" value="PROLIGOPTASE"/>
</dbReference>
<dbReference type="EMBL" id="CADCTQ010000194">
    <property type="protein sequence ID" value="CAA9254500.1"/>
    <property type="molecule type" value="Genomic_DNA"/>
</dbReference>
<evidence type="ECO:0000313" key="4">
    <source>
        <dbReference type="EMBL" id="CAA9254500.1"/>
    </source>
</evidence>
<dbReference type="PANTHER" id="PTHR42776">
    <property type="entry name" value="SERINE PEPTIDASE S9 FAMILY MEMBER"/>
    <property type="match status" value="1"/>
</dbReference>
<feature type="signal peptide" evidence="2">
    <location>
        <begin position="1"/>
        <end position="23"/>
    </location>
</feature>
<proteinExistence type="predicted"/>
<evidence type="ECO:0000256" key="1">
    <source>
        <dbReference type="ARBA" id="ARBA00022801"/>
    </source>
</evidence>
<dbReference type="Gene3D" id="3.40.50.1820">
    <property type="entry name" value="alpha/beta hydrolase"/>
    <property type="match status" value="1"/>
</dbReference>
<dbReference type="PANTHER" id="PTHR42776:SF27">
    <property type="entry name" value="DIPEPTIDYL PEPTIDASE FAMILY MEMBER 6"/>
    <property type="match status" value="1"/>
</dbReference>
<dbReference type="Pfam" id="PF00326">
    <property type="entry name" value="Peptidase_S9"/>
    <property type="match status" value="1"/>
</dbReference>
<dbReference type="SUPFAM" id="SSF82171">
    <property type="entry name" value="DPP6 N-terminal domain-like"/>
    <property type="match status" value="1"/>
</dbReference>
<evidence type="ECO:0000259" key="3">
    <source>
        <dbReference type="Pfam" id="PF00326"/>
    </source>
</evidence>